<evidence type="ECO:0000313" key="2">
    <source>
        <dbReference type="Proteomes" id="UP001162131"/>
    </source>
</evidence>
<organism evidence="1 2">
    <name type="scientific">Blepharisma stoltei</name>
    <dbReference type="NCBI Taxonomy" id="1481888"/>
    <lineage>
        <taxon>Eukaryota</taxon>
        <taxon>Sar</taxon>
        <taxon>Alveolata</taxon>
        <taxon>Ciliophora</taxon>
        <taxon>Postciliodesmatophora</taxon>
        <taxon>Heterotrichea</taxon>
        <taxon>Heterotrichida</taxon>
        <taxon>Blepharismidae</taxon>
        <taxon>Blepharisma</taxon>
    </lineage>
</organism>
<gene>
    <name evidence="1" type="ORF">BSTOLATCC_MIC22067</name>
</gene>
<name>A0AAU9IV23_9CILI</name>
<proteinExistence type="predicted"/>
<reference evidence="1" key="1">
    <citation type="submission" date="2021-09" db="EMBL/GenBank/DDBJ databases">
        <authorList>
            <consortium name="AG Swart"/>
            <person name="Singh M."/>
            <person name="Singh A."/>
            <person name="Seah K."/>
            <person name="Emmerich C."/>
        </authorList>
    </citation>
    <scope>NUCLEOTIDE SEQUENCE</scope>
    <source>
        <strain evidence="1">ATCC30299</strain>
    </source>
</reference>
<keyword evidence="2" id="KW-1185">Reference proteome</keyword>
<dbReference type="Proteomes" id="UP001162131">
    <property type="component" value="Unassembled WGS sequence"/>
</dbReference>
<dbReference type="AlphaFoldDB" id="A0AAU9IV23"/>
<comment type="caution">
    <text evidence="1">The sequence shown here is derived from an EMBL/GenBank/DDBJ whole genome shotgun (WGS) entry which is preliminary data.</text>
</comment>
<sequence>MSSEMCEKFIDDWMTEMNNELDKTSKAKASAYNFDFSVEKEIEISSPRFEWSSDHSFIEENSSKARKNNSRISNIKIAEFNSSFGKLVSKMQNSSL</sequence>
<dbReference type="EMBL" id="CAJZBQ010000021">
    <property type="protein sequence ID" value="CAG9318697.1"/>
    <property type="molecule type" value="Genomic_DNA"/>
</dbReference>
<evidence type="ECO:0000313" key="1">
    <source>
        <dbReference type="EMBL" id="CAG9318697.1"/>
    </source>
</evidence>
<protein>
    <submittedName>
        <fullName evidence="1">Uncharacterized protein</fullName>
    </submittedName>
</protein>
<accession>A0AAU9IV23</accession>